<comment type="subcellular location">
    <subcellularLocation>
        <location evidence="1">Nucleus</location>
    </subcellularLocation>
</comment>
<name>A0A0V1Q028_9ASCO</name>
<dbReference type="InterPro" id="IPR014014">
    <property type="entry name" value="RNA_helicase_DEAD_Q_motif"/>
</dbReference>
<dbReference type="InterPro" id="IPR027417">
    <property type="entry name" value="P-loop_NTPase"/>
</dbReference>
<accession>A0A0V1Q028</accession>
<gene>
    <name evidence="13" type="ORF">AC631_02390</name>
</gene>
<feature type="compositionally biased region" description="Polar residues" evidence="9">
    <location>
        <begin position="1"/>
        <end position="30"/>
    </location>
</feature>
<dbReference type="InterPro" id="IPR001650">
    <property type="entry name" value="Helicase_C-like"/>
</dbReference>
<evidence type="ECO:0000256" key="8">
    <source>
        <dbReference type="PROSITE-ProRule" id="PRU00552"/>
    </source>
</evidence>
<dbReference type="SMART" id="SM00490">
    <property type="entry name" value="HELICc"/>
    <property type="match status" value="1"/>
</dbReference>
<evidence type="ECO:0000256" key="6">
    <source>
        <dbReference type="ARBA" id="ARBA00022840"/>
    </source>
</evidence>
<dbReference type="GeneID" id="26839399"/>
<dbReference type="RefSeq" id="XP_015467959.1">
    <property type="nucleotide sequence ID" value="XM_015611220.1"/>
</dbReference>
<feature type="domain" description="Helicase C-terminal" evidence="11">
    <location>
        <begin position="560"/>
        <end position="716"/>
    </location>
</feature>
<keyword evidence="7" id="KW-0539">Nucleus</keyword>
<evidence type="ECO:0000313" key="14">
    <source>
        <dbReference type="Proteomes" id="UP000054251"/>
    </source>
</evidence>
<comment type="caution">
    <text evidence="13">The sequence shown here is derived from an EMBL/GenBank/DDBJ whole genome shotgun (WGS) entry which is preliminary data.</text>
</comment>
<protein>
    <recommendedName>
        <fullName evidence="2">RNA helicase</fullName>
        <ecNumber evidence="2">3.6.4.13</ecNumber>
    </recommendedName>
</protein>
<dbReference type="AlphaFoldDB" id="A0A0V1Q028"/>
<evidence type="ECO:0000256" key="7">
    <source>
        <dbReference type="ARBA" id="ARBA00023242"/>
    </source>
</evidence>
<dbReference type="OrthoDB" id="196131at2759"/>
<dbReference type="GO" id="GO:0016787">
    <property type="term" value="F:hydrolase activity"/>
    <property type="evidence" value="ECO:0007669"/>
    <property type="project" value="UniProtKB-KW"/>
</dbReference>
<dbReference type="GO" id="GO:0005524">
    <property type="term" value="F:ATP binding"/>
    <property type="evidence" value="ECO:0007669"/>
    <property type="project" value="UniProtKB-KW"/>
</dbReference>
<keyword evidence="14" id="KW-1185">Reference proteome</keyword>
<keyword evidence="6" id="KW-0067">ATP-binding</keyword>
<feature type="domain" description="DEAD-box RNA helicase Q" evidence="12">
    <location>
        <begin position="319"/>
        <end position="348"/>
    </location>
</feature>
<proteinExistence type="predicted"/>
<feature type="domain" description="Helicase ATP-binding" evidence="10">
    <location>
        <begin position="351"/>
        <end position="529"/>
    </location>
</feature>
<dbReference type="GO" id="GO:0003724">
    <property type="term" value="F:RNA helicase activity"/>
    <property type="evidence" value="ECO:0007669"/>
    <property type="project" value="UniProtKB-EC"/>
</dbReference>
<dbReference type="GO" id="GO:0005634">
    <property type="term" value="C:nucleus"/>
    <property type="evidence" value="ECO:0007669"/>
    <property type="project" value="UniProtKB-SubCell"/>
</dbReference>
<keyword evidence="3" id="KW-0547">Nucleotide-binding</keyword>
<dbReference type="Proteomes" id="UP000054251">
    <property type="component" value="Unassembled WGS sequence"/>
</dbReference>
<evidence type="ECO:0000259" key="11">
    <source>
        <dbReference type="PROSITE" id="PS51194"/>
    </source>
</evidence>
<dbReference type="EC" id="3.6.4.13" evidence="2"/>
<reference evidence="13 14" key="1">
    <citation type="submission" date="2015-11" db="EMBL/GenBank/DDBJ databases">
        <title>The genome of Debaryomyces fabryi.</title>
        <authorList>
            <person name="Tafer H."/>
            <person name="Lopandic K."/>
        </authorList>
    </citation>
    <scope>NUCLEOTIDE SEQUENCE [LARGE SCALE GENOMIC DNA]</scope>
    <source>
        <strain evidence="13 14">CBS 789</strain>
    </source>
</reference>
<feature type="region of interest" description="Disordered" evidence="9">
    <location>
        <begin position="101"/>
        <end position="189"/>
    </location>
</feature>
<organism evidence="13 14">
    <name type="scientific">Debaryomyces fabryi</name>
    <dbReference type="NCBI Taxonomy" id="58627"/>
    <lineage>
        <taxon>Eukaryota</taxon>
        <taxon>Fungi</taxon>
        <taxon>Dikarya</taxon>
        <taxon>Ascomycota</taxon>
        <taxon>Saccharomycotina</taxon>
        <taxon>Pichiomycetes</taxon>
        <taxon>Debaryomycetaceae</taxon>
        <taxon>Debaryomyces</taxon>
    </lineage>
</organism>
<dbReference type="EMBL" id="LMYN01000041">
    <property type="protein sequence ID" value="KSA01857.1"/>
    <property type="molecule type" value="Genomic_DNA"/>
</dbReference>
<evidence type="ECO:0000256" key="9">
    <source>
        <dbReference type="SAM" id="MobiDB-lite"/>
    </source>
</evidence>
<feature type="region of interest" description="Disordered" evidence="9">
    <location>
        <begin position="1"/>
        <end position="89"/>
    </location>
</feature>
<evidence type="ECO:0000313" key="13">
    <source>
        <dbReference type="EMBL" id="KSA01857.1"/>
    </source>
</evidence>
<dbReference type="PROSITE" id="PS51195">
    <property type="entry name" value="Q_MOTIF"/>
    <property type="match status" value="1"/>
</dbReference>
<feature type="compositionally biased region" description="Basic and acidic residues" evidence="9">
    <location>
        <begin position="31"/>
        <end position="55"/>
    </location>
</feature>
<evidence type="ECO:0000256" key="1">
    <source>
        <dbReference type="ARBA" id="ARBA00004123"/>
    </source>
</evidence>
<keyword evidence="4" id="KW-0378">Hydrolase</keyword>
<dbReference type="PROSITE" id="PS00039">
    <property type="entry name" value="DEAD_ATP_HELICASE"/>
    <property type="match status" value="1"/>
</dbReference>
<dbReference type="PANTHER" id="PTHR47958">
    <property type="entry name" value="ATP-DEPENDENT RNA HELICASE DBP3"/>
    <property type="match status" value="1"/>
</dbReference>
<dbReference type="SMART" id="SM00487">
    <property type="entry name" value="DEXDc"/>
    <property type="match status" value="1"/>
</dbReference>
<evidence type="ECO:0000256" key="3">
    <source>
        <dbReference type="ARBA" id="ARBA00022741"/>
    </source>
</evidence>
<feature type="compositionally biased region" description="Basic and acidic residues" evidence="9">
    <location>
        <begin position="101"/>
        <end position="110"/>
    </location>
</feature>
<evidence type="ECO:0000256" key="5">
    <source>
        <dbReference type="ARBA" id="ARBA00022806"/>
    </source>
</evidence>
<evidence type="ECO:0000256" key="2">
    <source>
        <dbReference type="ARBA" id="ARBA00012552"/>
    </source>
</evidence>
<evidence type="ECO:0000259" key="12">
    <source>
        <dbReference type="PROSITE" id="PS51195"/>
    </source>
</evidence>
<dbReference type="Pfam" id="PF00270">
    <property type="entry name" value="DEAD"/>
    <property type="match status" value="1"/>
</dbReference>
<feature type="compositionally biased region" description="Polar residues" evidence="9">
    <location>
        <begin position="130"/>
        <end position="139"/>
    </location>
</feature>
<evidence type="ECO:0000259" key="10">
    <source>
        <dbReference type="PROSITE" id="PS51192"/>
    </source>
</evidence>
<dbReference type="InterPro" id="IPR000629">
    <property type="entry name" value="RNA-helicase_DEAD-box_CS"/>
</dbReference>
<sequence length="916" mass="103460">MNSNNSGYSLKHNNTQDNNHNSEDSVTNKTGELDKLHVKDNQVLSKEEKLKRRQEQLAAWKQKRQHENQEPPSQKDVTPVPDISDIDQKKLIRQQRIEEWKRKRLQKTDNSDIGQSGIKAFEAKNDSQHTIKINASMKKTTNDRLKKRLIFGEEEEDDDEKDSKPKFKKPSLDSAEIDDSNDTDEKMVDSEIDELDKYLLLLEEKEKGDLGNRRAEYDNINDAKAEDLELVNVNESDDEEIDEDQRQQDILSSKLKKLQNKQKQLDDVDHSEIKYKPFRKDFYTEPIEILKLSQEEVANLRIRLDGIKVRGVNCTRPILRWSQLGLPSTMMSIIEGKLNYSAPSSIQAQAIPAIMSGRDIIGVAKTGSGKTLSFVLPLLRHIQDQPPLRKGDGPIGLIMTPTRELALQIHKELSHFTKKLNISSCCCFGGSSIESQIAELKKGAQIIVGTPGRIIDLLAANSGRVTNLQRVTYLVLDEADRMFDMGFEPQVTKVFTRVRPDRQTVLFSATFPRKMELLAKKILDNPMEIVVGGISVVASEITQKVELFENETEESLEKDKFSKLLNILKEYGEKDAECKILIFVEKQNAADELLVKLLTEKYACLAIHGGKDQIDRKYAIREFSSSNSGVNILIATSIAARGLDVKGLNLVINYEAANHMEDYVHRVGRTGRAGRKGTAITFVSSKQGRAVTDLVKAMRLSKVPDDEIDPRLIEISTKFLEGVKSGKEKFNFGFSGKGLDNLQEIRENNRDLERKVYGEETDSPAFKVNEKKKNKNDSYEADLDVKLPDFHIIEGRAPETAGPDKCKFHSRITINDLPQKARWITVNRDSLSKVIETTGTSITNKGHYYPPNSKIPKTVKQNGKEVVPPPKLYLLVEGLTEKAVHDAIMLLRQKMIEGLEVAAKEESKGPTGKYTV</sequence>
<evidence type="ECO:0000256" key="4">
    <source>
        <dbReference type="ARBA" id="ARBA00022801"/>
    </source>
</evidence>
<dbReference type="GO" id="GO:0003676">
    <property type="term" value="F:nucleic acid binding"/>
    <property type="evidence" value="ECO:0007669"/>
    <property type="project" value="InterPro"/>
</dbReference>
<dbReference type="PROSITE" id="PS51192">
    <property type="entry name" value="HELICASE_ATP_BIND_1"/>
    <property type="match status" value="1"/>
</dbReference>
<feature type="short sequence motif" description="Q motif" evidence="8">
    <location>
        <begin position="319"/>
        <end position="348"/>
    </location>
</feature>
<dbReference type="InterPro" id="IPR011545">
    <property type="entry name" value="DEAD/DEAH_box_helicase_dom"/>
</dbReference>
<dbReference type="Gene3D" id="3.40.50.300">
    <property type="entry name" value="P-loop containing nucleotide triphosphate hydrolases"/>
    <property type="match status" value="2"/>
</dbReference>
<dbReference type="CDD" id="cd18787">
    <property type="entry name" value="SF2_C_DEAD"/>
    <property type="match status" value="1"/>
</dbReference>
<dbReference type="Pfam" id="PF00271">
    <property type="entry name" value="Helicase_C"/>
    <property type="match status" value="1"/>
</dbReference>
<dbReference type="CDD" id="cd17953">
    <property type="entry name" value="DEADc_DDX46"/>
    <property type="match status" value="1"/>
</dbReference>
<dbReference type="SUPFAM" id="SSF52540">
    <property type="entry name" value="P-loop containing nucleoside triphosphate hydrolases"/>
    <property type="match status" value="2"/>
</dbReference>
<dbReference type="FunFam" id="3.40.50.300:FF:000079">
    <property type="entry name" value="probable ATP-dependent RNA helicase DDX17"/>
    <property type="match status" value="1"/>
</dbReference>
<dbReference type="InterPro" id="IPR014001">
    <property type="entry name" value="Helicase_ATP-bd"/>
</dbReference>
<dbReference type="PROSITE" id="PS51194">
    <property type="entry name" value="HELICASE_CTER"/>
    <property type="match status" value="1"/>
</dbReference>
<keyword evidence="5 13" id="KW-0347">Helicase</keyword>